<dbReference type="Pfam" id="PF25917">
    <property type="entry name" value="BSH_RND"/>
    <property type="match status" value="1"/>
</dbReference>
<evidence type="ECO:0000259" key="3">
    <source>
        <dbReference type="Pfam" id="PF25917"/>
    </source>
</evidence>
<evidence type="ECO:0000256" key="2">
    <source>
        <dbReference type="SAM" id="Coils"/>
    </source>
</evidence>
<dbReference type="InterPro" id="IPR006143">
    <property type="entry name" value="RND_pump_MFP"/>
</dbReference>
<dbReference type="PANTHER" id="PTHR30469:SF15">
    <property type="entry name" value="HLYD FAMILY OF SECRETION PROTEINS"/>
    <property type="match status" value="1"/>
</dbReference>
<dbReference type="Gene3D" id="2.40.30.170">
    <property type="match status" value="1"/>
</dbReference>
<feature type="domain" description="CusB-like beta-barrel" evidence="4">
    <location>
        <begin position="217"/>
        <end position="287"/>
    </location>
</feature>
<dbReference type="Pfam" id="PF25954">
    <property type="entry name" value="Beta-barrel_RND_2"/>
    <property type="match status" value="1"/>
</dbReference>
<evidence type="ECO:0000313" key="6">
    <source>
        <dbReference type="Proteomes" id="UP000664904"/>
    </source>
</evidence>
<dbReference type="Gene3D" id="1.10.287.470">
    <property type="entry name" value="Helix hairpin bin"/>
    <property type="match status" value="1"/>
</dbReference>
<dbReference type="Gene3D" id="2.40.420.20">
    <property type="match status" value="1"/>
</dbReference>
<dbReference type="GO" id="GO:0015562">
    <property type="term" value="F:efflux transmembrane transporter activity"/>
    <property type="evidence" value="ECO:0007669"/>
    <property type="project" value="TreeGrafter"/>
</dbReference>
<dbReference type="SUPFAM" id="SSF111369">
    <property type="entry name" value="HlyD-like secretion proteins"/>
    <property type="match status" value="1"/>
</dbReference>
<proteinExistence type="inferred from homology"/>
<keyword evidence="6" id="KW-1185">Reference proteome</keyword>
<protein>
    <submittedName>
        <fullName evidence="5">Efflux RND transporter periplasmic adaptor subunit</fullName>
    </submittedName>
</protein>
<dbReference type="GO" id="GO:1990281">
    <property type="term" value="C:efflux pump complex"/>
    <property type="evidence" value="ECO:0007669"/>
    <property type="project" value="TreeGrafter"/>
</dbReference>
<evidence type="ECO:0000259" key="4">
    <source>
        <dbReference type="Pfam" id="PF25954"/>
    </source>
</evidence>
<dbReference type="Proteomes" id="UP000664904">
    <property type="component" value="Chromosome"/>
</dbReference>
<dbReference type="KEGG" id="pxi:J5O05_11815"/>
<name>A0A975DG44_9GAMM</name>
<dbReference type="AlphaFoldDB" id="A0A975DG44"/>
<keyword evidence="2" id="KW-0175">Coiled coil</keyword>
<dbReference type="Gene3D" id="2.40.50.100">
    <property type="match status" value="1"/>
</dbReference>
<feature type="coiled-coil region" evidence="2">
    <location>
        <begin position="110"/>
        <end position="175"/>
    </location>
</feature>
<gene>
    <name evidence="5" type="ORF">J5O05_11815</name>
</gene>
<accession>A0A975DG44</accession>
<dbReference type="EMBL" id="CP072133">
    <property type="protein sequence ID" value="QTH70625.1"/>
    <property type="molecule type" value="Genomic_DNA"/>
</dbReference>
<dbReference type="PANTHER" id="PTHR30469">
    <property type="entry name" value="MULTIDRUG RESISTANCE PROTEIN MDTA"/>
    <property type="match status" value="1"/>
</dbReference>
<evidence type="ECO:0000313" key="5">
    <source>
        <dbReference type="EMBL" id="QTH70625.1"/>
    </source>
</evidence>
<organism evidence="5 6">
    <name type="scientific">Pseudoalteromonas xiamenensis</name>
    <dbReference type="NCBI Taxonomy" id="882626"/>
    <lineage>
        <taxon>Bacteria</taxon>
        <taxon>Pseudomonadati</taxon>
        <taxon>Pseudomonadota</taxon>
        <taxon>Gammaproteobacteria</taxon>
        <taxon>Alteromonadales</taxon>
        <taxon>Pseudoalteromonadaceae</taxon>
        <taxon>Pseudoalteromonas</taxon>
    </lineage>
</organism>
<dbReference type="NCBIfam" id="TIGR01730">
    <property type="entry name" value="RND_mfp"/>
    <property type="match status" value="1"/>
</dbReference>
<feature type="domain" description="Multidrug resistance protein MdtA-like barrel-sandwich hybrid" evidence="3">
    <location>
        <begin position="73"/>
        <end position="205"/>
    </location>
</feature>
<dbReference type="InterPro" id="IPR058792">
    <property type="entry name" value="Beta-barrel_RND_2"/>
</dbReference>
<sequence length="348" mass="37681">MRLSNKIALPIAAIVGLLIAVAWMAGLFADKTPAGLKEQQQAFKGSIQNVSIELLNVTERAPGSIVAKENTLVASRLLAQLKTLTVRAGDKVEQGQILARLDDADLKAQVSQVKAEQDANTAQLQQAKKQLERSQALLEQGLVAINQVDEWRAKVDELNARQNALSQQLTAAEIALGFSQIQAPISGTVVERLVEPGSIVAPGTALLSLYNPAQLQVQAAVREQQAAHMQVGDKLKVYVPATSLTQYATISEIVPVADSSARTFLVKLDMGLMPSVVPGMYAQIEYQLEQRPALLIPSHLVKQYGQLDMVQVVDNGVLSRRYIRLGDAFGDKVEVISGLSKEDKLAIY</sequence>
<dbReference type="InterPro" id="IPR058625">
    <property type="entry name" value="MdtA-like_BSH"/>
</dbReference>
<reference evidence="5" key="1">
    <citation type="submission" date="2021-03" db="EMBL/GenBank/DDBJ databases">
        <title>Complete Genome of Pseudoalteromonas xiamenensis STKMTI.2, a new potential marine bacterium producing anti-Vibrio compounds.</title>
        <authorList>
            <person name="Handayani D.P."/>
            <person name="Isnansetyo A."/>
            <person name="Istiqomah I."/>
            <person name="Jumina J."/>
        </authorList>
    </citation>
    <scope>NUCLEOTIDE SEQUENCE</scope>
    <source>
        <strain evidence="5">STKMTI.2</strain>
    </source>
</reference>
<comment type="similarity">
    <text evidence="1">Belongs to the membrane fusion protein (MFP) (TC 8.A.1) family.</text>
</comment>
<dbReference type="RefSeq" id="WP_208842212.1">
    <property type="nucleotide sequence ID" value="NZ_CP072133.1"/>
</dbReference>
<evidence type="ECO:0000256" key="1">
    <source>
        <dbReference type="ARBA" id="ARBA00009477"/>
    </source>
</evidence>